<accession>A0A926ERC2</accession>
<dbReference type="AlphaFoldDB" id="A0A926ERC2"/>
<keyword evidence="5" id="KW-0460">Magnesium</keyword>
<dbReference type="GO" id="GO:0004075">
    <property type="term" value="F:biotin carboxylase activity"/>
    <property type="evidence" value="ECO:0007669"/>
    <property type="project" value="UniProtKB-EC"/>
</dbReference>
<dbReference type="EC" id="6.3.4.14" evidence="1"/>
<dbReference type="PANTHER" id="PTHR18866">
    <property type="entry name" value="CARBOXYLASE:PYRUVATE/ACETYL-COA/PROPIONYL-COA CARBOXYLASE"/>
    <property type="match status" value="1"/>
</dbReference>
<dbReference type="PANTHER" id="PTHR18866:SF33">
    <property type="entry name" value="METHYLCROTONOYL-COA CARBOXYLASE SUBUNIT ALPHA, MITOCHONDRIAL-RELATED"/>
    <property type="match status" value="1"/>
</dbReference>
<dbReference type="Proteomes" id="UP000601171">
    <property type="component" value="Unassembled WGS sequence"/>
</dbReference>
<evidence type="ECO:0000256" key="6">
    <source>
        <dbReference type="ARBA" id="ARBA00023267"/>
    </source>
</evidence>
<evidence type="ECO:0000256" key="3">
    <source>
        <dbReference type="ARBA" id="ARBA00022741"/>
    </source>
</evidence>
<dbReference type="GO" id="GO:0046872">
    <property type="term" value="F:metal ion binding"/>
    <property type="evidence" value="ECO:0007669"/>
    <property type="project" value="InterPro"/>
</dbReference>
<keyword evidence="6" id="KW-0092">Biotin</keyword>
<evidence type="ECO:0000256" key="4">
    <source>
        <dbReference type="ARBA" id="ARBA00022840"/>
    </source>
</evidence>
<dbReference type="InterPro" id="IPR005481">
    <property type="entry name" value="BC-like_N"/>
</dbReference>
<dbReference type="NCBIfam" id="TIGR00514">
    <property type="entry name" value="accC"/>
    <property type="match status" value="1"/>
</dbReference>
<dbReference type="FunFam" id="3.40.50.20:FF:000010">
    <property type="entry name" value="Propionyl-CoA carboxylase subunit alpha"/>
    <property type="match status" value="1"/>
</dbReference>
<dbReference type="SUPFAM" id="SSF51246">
    <property type="entry name" value="Rudiment single hybrid motif"/>
    <property type="match status" value="1"/>
</dbReference>
<dbReference type="Pfam" id="PF02785">
    <property type="entry name" value="Biotin_carb_C"/>
    <property type="match status" value="1"/>
</dbReference>
<dbReference type="PROSITE" id="PS50975">
    <property type="entry name" value="ATP_GRASP"/>
    <property type="match status" value="1"/>
</dbReference>
<dbReference type="PROSITE" id="PS50979">
    <property type="entry name" value="BC"/>
    <property type="match status" value="1"/>
</dbReference>
<proteinExistence type="predicted"/>
<dbReference type="NCBIfam" id="NF006367">
    <property type="entry name" value="PRK08591.1"/>
    <property type="match status" value="1"/>
</dbReference>
<dbReference type="InterPro" id="IPR050856">
    <property type="entry name" value="Biotin_carboxylase_complex"/>
</dbReference>
<dbReference type="Pfam" id="PF02786">
    <property type="entry name" value="CPSase_L_D2"/>
    <property type="match status" value="1"/>
</dbReference>
<evidence type="ECO:0000259" key="8">
    <source>
        <dbReference type="PROSITE" id="PS50975"/>
    </source>
</evidence>
<dbReference type="InterPro" id="IPR005482">
    <property type="entry name" value="Biotin_COase_C"/>
</dbReference>
<dbReference type="InterPro" id="IPR005479">
    <property type="entry name" value="CPAse_ATP-bd"/>
</dbReference>
<evidence type="ECO:0000256" key="1">
    <source>
        <dbReference type="ARBA" id="ARBA00013263"/>
    </source>
</evidence>
<dbReference type="EMBL" id="JACRTG010000007">
    <property type="protein sequence ID" value="MBC8587090.1"/>
    <property type="molecule type" value="Genomic_DNA"/>
</dbReference>
<dbReference type="InterPro" id="IPR016185">
    <property type="entry name" value="PreATP-grasp_dom_sf"/>
</dbReference>
<organism evidence="10 11">
    <name type="scientific">Paratissierella segnis</name>
    <dbReference type="NCBI Taxonomy" id="2763679"/>
    <lineage>
        <taxon>Bacteria</taxon>
        <taxon>Bacillati</taxon>
        <taxon>Bacillota</taxon>
        <taxon>Tissierellia</taxon>
        <taxon>Tissierellales</taxon>
        <taxon>Tissierellaceae</taxon>
        <taxon>Paratissierella</taxon>
    </lineage>
</organism>
<dbReference type="GO" id="GO:0005524">
    <property type="term" value="F:ATP binding"/>
    <property type="evidence" value="ECO:0007669"/>
    <property type="project" value="UniProtKB-UniRule"/>
</dbReference>
<dbReference type="PROSITE" id="PS00867">
    <property type="entry name" value="CPSASE_2"/>
    <property type="match status" value="1"/>
</dbReference>
<feature type="domain" description="Biotin carboxylation" evidence="9">
    <location>
        <begin position="1"/>
        <end position="445"/>
    </location>
</feature>
<gene>
    <name evidence="10" type="primary">accC</name>
    <name evidence="10" type="ORF">H8707_02385</name>
</gene>
<dbReference type="Pfam" id="PF00289">
    <property type="entry name" value="Biotin_carb_N"/>
    <property type="match status" value="1"/>
</dbReference>
<keyword evidence="2 10" id="KW-0436">Ligase</keyword>
<keyword evidence="3 7" id="KW-0547">Nucleotide-binding</keyword>
<evidence type="ECO:0000313" key="11">
    <source>
        <dbReference type="Proteomes" id="UP000601171"/>
    </source>
</evidence>
<dbReference type="SUPFAM" id="SSF56059">
    <property type="entry name" value="Glutathione synthetase ATP-binding domain-like"/>
    <property type="match status" value="1"/>
</dbReference>
<keyword evidence="4 7" id="KW-0067">ATP-binding</keyword>
<sequence length="465" mass="51595">MFKRVLVANRGEIAVRIIRALREMGIESVAIYSDADKDALHTILADYAYSLDGNRVQETYTNMDKIINIAKISGSEAIHPGYGFLSETTKFAEAVEGAGITFIGPRSNIIRLMGDKIEARKLMADLGTPLIEGSETSIKSYEEAAKIAESIGYPVLVKAAAGGGGIGMKLVSHQDKLKEALVAVRNTSISLFANDSIFLEKYLSKPRHIEIQILGDKYGNYIHLGERECSIQRRHMKIVEETPSLAISYEIREKMCETAVRIANSVGYDSAGTVEFIYEDGEFYFLEMNTRIQVEHTITEMVTSLDIVKEQIAIAAGEPLKIKQEDIKFNGHAIECRIYAEDPTKYFIPSPGKITNYIAPGGPGVRLDSGIKSDYTVSTYYDSMLSKLITFGMDRDEAISRMCRALTETCIEGIDTNIPLLIEIMKDGDFKDGNISTKFLEEHSSLINKGSNKKKTIFVSIDDPQ</sequence>
<evidence type="ECO:0000313" key="10">
    <source>
        <dbReference type="EMBL" id="MBC8587090.1"/>
    </source>
</evidence>
<dbReference type="InterPro" id="IPR011054">
    <property type="entry name" value="Rudment_hybrid_motif"/>
</dbReference>
<feature type="domain" description="ATP-grasp" evidence="8">
    <location>
        <begin position="120"/>
        <end position="316"/>
    </location>
</feature>
<dbReference type="SMART" id="SM00878">
    <property type="entry name" value="Biotin_carb_C"/>
    <property type="match status" value="1"/>
</dbReference>
<dbReference type="InterPro" id="IPR011764">
    <property type="entry name" value="Biotin_carboxylation_dom"/>
</dbReference>
<evidence type="ECO:0000256" key="2">
    <source>
        <dbReference type="ARBA" id="ARBA00022598"/>
    </source>
</evidence>
<reference evidence="10" key="1">
    <citation type="submission" date="2020-08" db="EMBL/GenBank/DDBJ databases">
        <title>Genome public.</title>
        <authorList>
            <person name="Liu C."/>
            <person name="Sun Q."/>
        </authorList>
    </citation>
    <scope>NUCLEOTIDE SEQUENCE</scope>
    <source>
        <strain evidence="10">BX21</strain>
    </source>
</reference>
<dbReference type="RefSeq" id="WP_262428561.1">
    <property type="nucleotide sequence ID" value="NZ_JACRTG010000007.1"/>
</dbReference>
<evidence type="ECO:0000259" key="9">
    <source>
        <dbReference type="PROSITE" id="PS50979"/>
    </source>
</evidence>
<dbReference type="SUPFAM" id="SSF52440">
    <property type="entry name" value="PreATP-grasp domain"/>
    <property type="match status" value="1"/>
</dbReference>
<evidence type="ECO:0000256" key="5">
    <source>
        <dbReference type="ARBA" id="ARBA00022842"/>
    </source>
</evidence>
<protein>
    <recommendedName>
        <fullName evidence="1">biotin carboxylase</fullName>
        <ecNumber evidence="1">6.3.4.14</ecNumber>
    </recommendedName>
</protein>
<evidence type="ECO:0000256" key="7">
    <source>
        <dbReference type="PROSITE-ProRule" id="PRU00409"/>
    </source>
</evidence>
<comment type="caution">
    <text evidence="10">The sequence shown here is derived from an EMBL/GenBank/DDBJ whole genome shotgun (WGS) entry which is preliminary data.</text>
</comment>
<name>A0A926ERC2_9FIRM</name>
<dbReference type="InterPro" id="IPR011761">
    <property type="entry name" value="ATP-grasp"/>
</dbReference>
<dbReference type="InterPro" id="IPR004549">
    <property type="entry name" value="Acetyl_CoA_COase_biotin_COase"/>
</dbReference>
<dbReference type="Gene3D" id="3.30.470.20">
    <property type="entry name" value="ATP-grasp fold, B domain"/>
    <property type="match status" value="1"/>
</dbReference>
<keyword evidence="11" id="KW-1185">Reference proteome</keyword>
<dbReference type="PROSITE" id="PS00866">
    <property type="entry name" value="CPSASE_1"/>
    <property type="match status" value="1"/>
</dbReference>